<evidence type="ECO:0000313" key="5">
    <source>
        <dbReference type="EMBL" id="TYO81512.1"/>
    </source>
</evidence>
<evidence type="ECO:0000313" key="6">
    <source>
        <dbReference type="Proteomes" id="UP000296216"/>
    </source>
</evidence>
<dbReference type="GO" id="GO:0003677">
    <property type="term" value="F:DNA binding"/>
    <property type="evidence" value="ECO:0007669"/>
    <property type="project" value="InterPro"/>
</dbReference>
<dbReference type="Proteomes" id="UP000296216">
    <property type="component" value="Chromosome"/>
</dbReference>
<evidence type="ECO:0000259" key="3">
    <source>
        <dbReference type="Pfam" id="PF26602"/>
    </source>
</evidence>
<organism evidence="4 6">
    <name type="scientific">Halobacterium salinarum (strain ATCC 33171 / DSM 3754 / JCM 8978 / NBRC 102687 / NCIMB 764 / 91-R6)</name>
    <dbReference type="NCBI Taxonomy" id="2597657"/>
    <lineage>
        <taxon>Archaea</taxon>
        <taxon>Methanobacteriati</taxon>
        <taxon>Methanobacteriota</taxon>
        <taxon>Stenosarchaea group</taxon>
        <taxon>Halobacteria</taxon>
        <taxon>Halobacteriales</taxon>
        <taxon>Halobacteriaceae</taxon>
        <taxon>Halobacterium</taxon>
    </lineage>
</organism>
<dbReference type="Pfam" id="PF26602">
    <property type="entry name" value="HVO_2718_N"/>
    <property type="match status" value="1"/>
</dbReference>
<dbReference type="InterPro" id="IPR058562">
    <property type="entry name" value="MJ0586_N"/>
</dbReference>
<dbReference type="RefSeq" id="WP_010903083.1">
    <property type="nucleotide sequence ID" value="NZ_VRYN01000001.1"/>
</dbReference>
<protein>
    <submittedName>
        <fullName evidence="4">Cro/C1 family transcription regulator</fullName>
    </submittedName>
    <submittedName>
        <fullName evidence="5">Transcriptional regulator, XRE family</fullName>
    </submittedName>
</protein>
<dbReference type="Gene3D" id="1.10.260.40">
    <property type="entry name" value="lambda repressor-like DNA-binding domains"/>
    <property type="match status" value="1"/>
</dbReference>
<dbReference type="Pfam" id="PF24250">
    <property type="entry name" value="HVO_2718"/>
    <property type="match status" value="1"/>
</dbReference>
<gene>
    <name evidence="5" type="ORF">APQ99_00015</name>
    <name evidence="4" type="ORF">HBSAL_07960</name>
</gene>
<feature type="region of interest" description="Disordered" evidence="1">
    <location>
        <begin position="48"/>
        <end position="93"/>
    </location>
</feature>
<sequence>MPKYSTGGAGSGGGGQACELCGSTADSLQDANVAGAELTVCPDCASHDESAAADADGDAADADRTQRAVENQAQQFDAVTRGDSSHWEEDGTNYETDQLPYLVSDYGERVVRARQDAGLQRSELAAELEIDDADVLAVEQARATKANVGGSVIAALEDFLDVQLSDD</sequence>
<name>A0A4D6GXG9_HALS9</name>
<reference evidence="4 6" key="1">
    <citation type="journal article" date="2019" name="Microbiol. Resour. Announc.">
        <title>The Genome Sequence of the Halobacterium salinarum Type Strain Is Closely Related to That of Laboratory Strains NRC-1 and R1.</title>
        <authorList>
            <person name="Pfeiffer F."/>
            <person name="Marchfelder A."/>
            <person name="Habermann B."/>
            <person name="Dyall-Smith M.L."/>
        </authorList>
    </citation>
    <scope>NUCLEOTIDE SEQUENCE [LARGE SCALE GENOMIC DNA]</scope>
    <source>
        <strain evidence="4">91-R6</strain>
        <strain evidence="6">ATCC 33171 / DSM 3754 / JCM 8978 / NBRC 102687 / NCIMB 764 / 91-R6</strain>
    </source>
</reference>
<dbReference type="PROSITE" id="PS51257">
    <property type="entry name" value="PROKAR_LIPOPROTEIN"/>
    <property type="match status" value="1"/>
</dbReference>
<dbReference type="InterPro" id="IPR010982">
    <property type="entry name" value="Lambda_DNA-bd_dom_sf"/>
</dbReference>
<dbReference type="InterPro" id="IPR057937">
    <property type="entry name" value="HVO_2718-like_HTH"/>
</dbReference>
<feature type="domain" description="MJ0586 N-terminal zinc binding" evidence="3">
    <location>
        <begin position="17"/>
        <end position="50"/>
    </location>
</feature>
<proteinExistence type="predicted"/>
<evidence type="ECO:0000256" key="1">
    <source>
        <dbReference type="SAM" id="MobiDB-lite"/>
    </source>
</evidence>
<dbReference type="AlphaFoldDB" id="A0A4D6GXG9"/>
<evidence type="ECO:0000259" key="2">
    <source>
        <dbReference type="Pfam" id="PF24250"/>
    </source>
</evidence>
<reference evidence="4" key="3">
    <citation type="journal article" name="MicrobiologyOpen">
        <title>Whole-genome comparison between the type strain of Halobacterium salinarum (DSM 3754(T)) and the laboratory strains R1 and NRC-1.</title>
        <authorList>
            <person name="Pfeiffer F."/>
            <person name="Losensky G."/>
            <person name="Marchfelder A."/>
            <person name="Habermann B."/>
            <person name="Dyall-Smith M."/>
        </authorList>
    </citation>
    <scope>NUCLEOTIDE SEQUENCE</scope>
    <source>
        <strain evidence="4">91-R6</strain>
    </source>
</reference>
<reference evidence="5 7" key="2">
    <citation type="submission" date="2019-07" db="EMBL/GenBank/DDBJ databases">
        <title>Genomic Encyclopedia of Archaeal and Bacterial Type Strains, Phase II (KMG-II): from individual species to whole genera.</title>
        <authorList>
            <person name="Goeker M."/>
        </authorList>
    </citation>
    <scope>NUCLEOTIDE SEQUENCE [LARGE SCALE GENOMIC DNA]</scope>
    <source>
        <strain evidence="5 7">DSM 3754</strain>
    </source>
</reference>
<evidence type="ECO:0000313" key="4">
    <source>
        <dbReference type="EMBL" id="QCC45242.1"/>
    </source>
</evidence>
<evidence type="ECO:0000313" key="7">
    <source>
        <dbReference type="Proteomes" id="UP000323075"/>
    </source>
</evidence>
<dbReference type="Proteomes" id="UP000323075">
    <property type="component" value="Unassembled WGS sequence"/>
</dbReference>
<dbReference type="InterPro" id="IPR001387">
    <property type="entry name" value="Cro/C1-type_HTH"/>
</dbReference>
<dbReference type="CDD" id="cd00093">
    <property type="entry name" value="HTH_XRE"/>
    <property type="match status" value="1"/>
</dbReference>
<feature type="domain" description="Transcription regulator HVO-2718-like helix-turn-helix" evidence="2">
    <location>
        <begin position="95"/>
        <end position="167"/>
    </location>
</feature>
<accession>A0A4D6GXG9</accession>
<dbReference type="EMBL" id="VRYN01000001">
    <property type="protein sequence ID" value="TYO81512.1"/>
    <property type="molecule type" value="Genomic_DNA"/>
</dbReference>
<dbReference type="EMBL" id="CP038631">
    <property type="protein sequence ID" value="QCC45242.1"/>
    <property type="molecule type" value="Genomic_DNA"/>
</dbReference>
<feature type="compositionally biased region" description="Polar residues" evidence="1">
    <location>
        <begin position="68"/>
        <end position="77"/>
    </location>
</feature>
<dbReference type="GeneID" id="68694194"/>